<name>A0A194XMV1_MOLSC</name>
<sequence>MSHPNHHKGKTRRIPCLKIDRLLLGFIVSRSAFCVGLSVFGYFVCSFANCVLNLSVSKYINNNLT</sequence>
<evidence type="ECO:0000313" key="2">
    <source>
        <dbReference type="EMBL" id="KUJ21102.1"/>
    </source>
</evidence>
<keyword evidence="1" id="KW-0812">Transmembrane</keyword>
<dbReference type="AlphaFoldDB" id="A0A194XMV1"/>
<keyword evidence="1" id="KW-0472">Membrane</keyword>
<accession>A0A194XMV1</accession>
<dbReference type="RefSeq" id="XP_018075457.1">
    <property type="nucleotide sequence ID" value="XM_018207437.1"/>
</dbReference>
<gene>
    <name evidence="2" type="ORF">LY89DRAFT_426736</name>
</gene>
<protein>
    <submittedName>
        <fullName evidence="2">Uncharacterized protein</fullName>
    </submittedName>
</protein>
<proteinExistence type="predicted"/>
<dbReference type="InParanoid" id="A0A194XMV1"/>
<evidence type="ECO:0000313" key="3">
    <source>
        <dbReference type="Proteomes" id="UP000070700"/>
    </source>
</evidence>
<dbReference type="EMBL" id="KQ947408">
    <property type="protein sequence ID" value="KUJ21102.1"/>
    <property type="molecule type" value="Genomic_DNA"/>
</dbReference>
<dbReference type="Proteomes" id="UP000070700">
    <property type="component" value="Unassembled WGS sequence"/>
</dbReference>
<keyword evidence="3" id="KW-1185">Reference proteome</keyword>
<feature type="transmembrane region" description="Helical" evidence="1">
    <location>
        <begin position="21"/>
        <end position="44"/>
    </location>
</feature>
<organism evidence="2 3">
    <name type="scientific">Mollisia scopiformis</name>
    <name type="common">Conifer needle endophyte fungus</name>
    <name type="synonym">Phialocephala scopiformis</name>
    <dbReference type="NCBI Taxonomy" id="149040"/>
    <lineage>
        <taxon>Eukaryota</taxon>
        <taxon>Fungi</taxon>
        <taxon>Dikarya</taxon>
        <taxon>Ascomycota</taxon>
        <taxon>Pezizomycotina</taxon>
        <taxon>Leotiomycetes</taxon>
        <taxon>Helotiales</taxon>
        <taxon>Mollisiaceae</taxon>
        <taxon>Mollisia</taxon>
    </lineage>
</organism>
<keyword evidence="1" id="KW-1133">Transmembrane helix</keyword>
<reference evidence="2 3" key="1">
    <citation type="submission" date="2015-10" db="EMBL/GenBank/DDBJ databases">
        <title>Full genome of DAOMC 229536 Phialocephala scopiformis, a fungal endophyte of spruce producing the potent anti-insectan compound rugulosin.</title>
        <authorList>
            <consortium name="DOE Joint Genome Institute"/>
            <person name="Walker A.K."/>
            <person name="Frasz S.L."/>
            <person name="Seifert K.A."/>
            <person name="Miller J.D."/>
            <person name="Mondo S.J."/>
            <person name="Labutti K."/>
            <person name="Lipzen A."/>
            <person name="Dockter R."/>
            <person name="Kennedy M."/>
            <person name="Grigoriev I.V."/>
            <person name="Spatafora J.W."/>
        </authorList>
    </citation>
    <scope>NUCLEOTIDE SEQUENCE [LARGE SCALE GENOMIC DNA]</scope>
    <source>
        <strain evidence="2 3">CBS 120377</strain>
    </source>
</reference>
<evidence type="ECO:0000256" key="1">
    <source>
        <dbReference type="SAM" id="Phobius"/>
    </source>
</evidence>
<dbReference type="GeneID" id="28817163"/>
<dbReference type="KEGG" id="psco:LY89DRAFT_426736"/>